<feature type="transmembrane region" description="Helical" evidence="7">
    <location>
        <begin position="6"/>
        <end position="28"/>
    </location>
</feature>
<keyword evidence="5 7" id="KW-1133">Transmembrane helix</keyword>
<dbReference type="RefSeq" id="WP_058314824.1">
    <property type="nucleotide sequence ID" value="NZ_CYUE01000018.1"/>
</dbReference>
<keyword evidence="6 7" id="KW-0472">Membrane</keyword>
<dbReference type="Proteomes" id="UP000051184">
    <property type="component" value="Unassembled WGS sequence"/>
</dbReference>
<gene>
    <name evidence="8" type="ORF">TA5114_01670</name>
</gene>
<evidence type="ECO:0000313" key="8">
    <source>
        <dbReference type="EMBL" id="CUK25866.1"/>
    </source>
</evidence>
<name>A0A0P1IQH3_9RHOB</name>
<dbReference type="OrthoDB" id="9779817at2"/>
<dbReference type="EMBL" id="CYUE01000018">
    <property type="protein sequence ID" value="CUK25866.1"/>
    <property type="molecule type" value="Genomic_DNA"/>
</dbReference>
<keyword evidence="8" id="KW-0966">Cell projection</keyword>
<keyword evidence="8" id="KW-0969">Cilium</keyword>
<dbReference type="GO" id="GO:0006605">
    <property type="term" value="P:protein targeting"/>
    <property type="evidence" value="ECO:0007669"/>
    <property type="project" value="InterPro"/>
</dbReference>
<keyword evidence="4 7" id="KW-0812">Transmembrane</keyword>
<dbReference type="AlphaFoldDB" id="A0A0P1IQH3"/>
<feature type="transmembrane region" description="Helical" evidence="7">
    <location>
        <begin position="211"/>
        <end position="231"/>
    </location>
</feature>
<keyword evidence="9" id="KW-1185">Reference proteome</keyword>
<dbReference type="Pfam" id="PF01311">
    <property type="entry name" value="Bac_export_1"/>
    <property type="match status" value="1"/>
</dbReference>
<proteinExistence type="inferred from homology"/>
<protein>
    <submittedName>
        <fullName evidence="8">Flagellar biosynthesis protein FliR</fullName>
    </submittedName>
</protein>
<keyword evidence="3" id="KW-1003">Cell membrane</keyword>
<feature type="transmembrane region" description="Helical" evidence="7">
    <location>
        <begin position="144"/>
        <end position="166"/>
    </location>
</feature>
<dbReference type="GO" id="GO:0005886">
    <property type="term" value="C:plasma membrane"/>
    <property type="evidence" value="ECO:0007669"/>
    <property type="project" value="UniProtKB-SubCell"/>
</dbReference>
<evidence type="ECO:0000256" key="6">
    <source>
        <dbReference type="ARBA" id="ARBA00023136"/>
    </source>
</evidence>
<feature type="transmembrane region" description="Helical" evidence="7">
    <location>
        <begin position="40"/>
        <end position="56"/>
    </location>
</feature>
<dbReference type="PRINTS" id="PR00953">
    <property type="entry name" value="TYPE3IMRPROT"/>
</dbReference>
<evidence type="ECO:0000256" key="4">
    <source>
        <dbReference type="ARBA" id="ARBA00022692"/>
    </source>
</evidence>
<evidence type="ECO:0000256" key="3">
    <source>
        <dbReference type="ARBA" id="ARBA00022475"/>
    </source>
</evidence>
<evidence type="ECO:0000256" key="1">
    <source>
        <dbReference type="ARBA" id="ARBA00004651"/>
    </source>
</evidence>
<evidence type="ECO:0000256" key="7">
    <source>
        <dbReference type="SAM" id="Phobius"/>
    </source>
</evidence>
<reference evidence="9" key="1">
    <citation type="submission" date="2015-09" db="EMBL/GenBank/DDBJ databases">
        <authorList>
            <person name="Rodrigo-Torres Lidia"/>
            <person name="Arahal R.David."/>
        </authorList>
    </citation>
    <scope>NUCLEOTIDE SEQUENCE [LARGE SCALE GENOMIC DNA]</scope>
    <source>
        <strain evidence="9">CECT 5114</strain>
    </source>
</reference>
<accession>A0A0P1IQH3</accession>
<feature type="transmembrane region" description="Helical" evidence="7">
    <location>
        <begin position="120"/>
        <end position="138"/>
    </location>
</feature>
<evidence type="ECO:0000256" key="2">
    <source>
        <dbReference type="ARBA" id="ARBA00009772"/>
    </source>
</evidence>
<dbReference type="PANTHER" id="PTHR30065">
    <property type="entry name" value="FLAGELLAR BIOSYNTHETIC PROTEIN FLIR"/>
    <property type="match status" value="1"/>
</dbReference>
<dbReference type="PANTHER" id="PTHR30065:SF8">
    <property type="entry name" value="FLAGELLAR BIOSYNTHETIC PROTEIN FLIR"/>
    <property type="match status" value="1"/>
</dbReference>
<dbReference type="STRING" id="1715691.TA5113_01907"/>
<feature type="transmembrane region" description="Helical" evidence="7">
    <location>
        <begin position="178"/>
        <end position="199"/>
    </location>
</feature>
<organism evidence="8 9">
    <name type="scientific">Cognatishimia activa</name>
    <dbReference type="NCBI Taxonomy" id="1715691"/>
    <lineage>
        <taxon>Bacteria</taxon>
        <taxon>Pseudomonadati</taxon>
        <taxon>Pseudomonadota</taxon>
        <taxon>Alphaproteobacteria</taxon>
        <taxon>Rhodobacterales</taxon>
        <taxon>Paracoccaceae</taxon>
        <taxon>Cognatishimia</taxon>
    </lineage>
</organism>
<dbReference type="InterPro" id="IPR002010">
    <property type="entry name" value="T3SS_IM_R"/>
</dbReference>
<comment type="similarity">
    <text evidence="2">Belongs to the FliR/MopE/SpaR family.</text>
</comment>
<sequence length="251" mass="26681">MELNSYIATLIFGYVLVVARIGSATMFLPGFGEVQIPVRARLSFALVLCLALYPVVPVVDAAPDTPSAMFVLLAAEVTVGLWIGLTARVILSAMDFAGYQVGQVSGLANAFGPSLGSFEGATLVATILLVGTVALIFVTDTHHIILRGMMESYSVFPPGVIFAGDLAKQIVHAGSKSLYIGASIAAPFFVMGVILNLGMGLANRMMPQLPVFFVAASMLIGVGMFILSVAAPSMIHHWLEQFSSWFGLFRF</sequence>
<evidence type="ECO:0000256" key="5">
    <source>
        <dbReference type="ARBA" id="ARBA00022989"/>
    </source>
</evidence>
<evidence type="ECO:0000313" key="9">
    <source>
        <dbReference type="Proteomes" id="UP000051184"/>
    </source>
</evidence>
<feature type="transmembrane region" description="Helical" evidence="7">
    <location>
        <begin position="68"/>
        <end position="91"/>
    </location>
</feature>
<comment type="subcellular location">
    <subcellularLocation>
        <location evidence="1">Cell membrane</location>
        <topology evidence="1">Multi-pass membrane protein</topology>
    </subcellularLocation>
</comment>
<keyword evidence="8" id="KW-0282">Flagellum</keyword>